<dbReference type="InterPro" id="IPR036282">
    <property type="entry name" value="Glutathione-S-Trfase_C_sf"/>
</dbReference>
<accession>A0AAV7JVI2</accession>
<dbReference type="CDD" id="cd03075">
    <property type="entry name" value="GST_N_Mu"/>
    <property type="match status" value="1"/>
</dbReference>
<evidence type="ECO:0000256" key="5">
    <source>
        <dbReference type="ARBA" id="ARBA00022679"/>
    </source>
</evidence>
<protein>
    <recommendedName>
        <fullName evidence="4">glutathione transferase</fullName>
        <ecNumber evidence="4">2.5.1.18</ecNumber>
    </recommendedName>
</protein>
<dbReference type="EC" id="2.5.1.18" evidence="4"/>
<evidence type="ECO:0000256" key="1">
    <source>
        <dbReference type="ARBA" id="ARBA00003701"/>
    </source>
</evidence>
<comment type="caution">
    <text evidence="9">The sequence shown here is derived from an EMBL/GenBank/DDBJ whole genome shotgun (WGS) entry which is preliminary data.</text>
</comment>
<feature type="domain" description="GST C-terminal" evidence="8">
    <location>
        <begin position="94"/>
        <end position="213"/>
    </location>
</feature>
<dbReference type="EMBL" id="JAKMXF010000297">
    <property type="protein sequence ID" value="KAI6652812.1"/>
    <property type="molecule type" value="Genomic_DNA"/>
</dbReference>
<dbReference type="GO" id="GO:0004364">
    <property type="term" value="F:glutathione transferase activity"/>
    <property type="evidence" value="ECO:0007669"/>
    <property type="project" value="UniProtKB-EC"/>
</dbReference>
<dbReference type="PANTHER" id="PTHR11571">
    <property type="entry name" value="GLUTATHIONE S-TRANSFERASE"/>
    <property type="match status" value="1"/>
</dbReference>
<organism evidence="9 10">
    <name type="scientific">Oopsacas minuta</name>
    <dbReference type="NCBI Taxonomy" id="111878"/>
    <lineage>
        <taxon>Eukaryota</taxon>
        <taxon>Metazoa</taxon>
        <taxon>Porifera</taxon>
        <taxon>Hexactinellida</taxon>
        <taxon>Hexasterophora</taxon>
        <taxon>Lyssacinosida</taxon>
        <taxon>Leucopsacidae</taxon>
        <taxon>Oopsacas</taxon>
    </lineage>
</organism>
<dbReference type="Proteomes" id="UP001165289">
    <property type="component" value="Unassembled WGS sequence"/>
</dbReference>
<sequence>MAEQQKPKLGYWKIRGLAQPIRMLLKYTNTPFQDELYELGDAPEYSSKSWRDVKFTLGLDFPNLPYYIDGDFKITESGAIIRYIADKNNLLGKDPETRARVRMVEEVICTWRTQNSKAAYSPDFEGQKANLLKDVEAKYLQKFASILEKGPWVIGDETTFVDFMLYEYLIVAFAMDPSFKEKYPKLLEYTKKIEALPAIKSYMESAEYISYPFNNKIASWGGKGDSI</sequence>
<dbReference type="InterPro" id="IPR010987">
    <property type="entry name" value="Glutathione-S-Trfase_C-like"/>
</dbReference>
<dbReference type="Pfam" id="PF02798">
    <property type="entry name" value="GST_N"/>
    <property type="match status" value="1"/>
</dbReference>
<dbReference type="InterPro" id="IPR040079">
    <property type="entry name" value="Glutathione_S-Trfase"/>
</dbReference>
<dbReference type="Pfam" id="PF14497">
    <property type="entry name" value="GST_C_3"/>
    <property type="match status" value="1"/>
</dbReference>
<dbReference type="PROSITE" id="PS50404">
    <property type="entry name" value="GST_NTER"/>
    <property type="match status" value="1"/>
</dbReference>
<gene>
    <name evidence="9" type="ORF">LOD99_4198</name>
</gene>
<name>A0AAV7JVI2_9METZ</name>
<dbReference type="PRINTS" id="PR01267">
    <property type="entry name" value="GSTRNSFRASEM"/>
</dbReference>
<dbReference type="SUPFAM" id="SSF47616">
    <property type="entry name" value="GST C-terminal domain-like"/>
    <property type="match status" value="1"/>
</dbReference>
<dbReference type="SFLD" id="SFLDG01205">
    <property type="entry name" value="AMPS.1"/>
    <property type="match status" value="1"/>
</dbReference>
<dbReference type="FunFam" id="1.20.1050.10:FF:000101">
    <property type="entry name" value="Glutathione S-transferase Mu 4"/>
    <property type="match status" value="1"/>
</dbReference>
<dbReference type="InterPro" id="IPR050213">
    <property type="entry name" value="GST_superfamily"/>
</dbReference>
<evidence type="ECO:0000256" key="3">
    <source>
        <dbReference type="ARBA" id="ARBA00011738"/>
    </source>
</evidence>
<comment type="subunit">
    <text evidence="3">Homodimer.</text>
</comment>
<dbReference type="InterPro" id="IPR003081">
    <property type="entry name" value="GST_mu"/>
</dbReference>
<dbReference type="AlphaFoldDB" id="A0AAV7JVI2"/>
<evidence type="ECO:0000259" key="7">
    <source>
        <dbReference type="PROSITE" id="PS50404"/>
    </source>
</evidence>
<dbReference type="SFLD" id="SFLDS00019">
    <property type="entry name" value="Glutathione_Transferase_(cytos"/>
    <property type="match status" value="1"/>
</dbReference>
<keyword evidence="5" id="KW-0808">Transferase</keyword>
<evidence type="ECO:0000256" key="2">
    <source>
        <dbReference type="ARBA" id="ARBA00005861"/>
    </source>
</evidence>
<comment type="similarity">
    <text evidence="2">Belongs to the GST superfamily. Mu family.</text>
</comment>
<keyword evidence="10" id="KW-1185">Reference proteome</keyword>
<dbReference type="SUPFAM" id="SSF52833">
    <property type="entry name" value="Thioredoxin-like"/>
    <property type="match status" value="1"/>
</dbReference>
<evidence type="ECO:0000256" key="6">
    <source>
        <dbReference type="ARBA" id="ARBA00047960"/>
    </source>
</evidence>
<dbReference type="InterPro" id="IPR036249">
    <property type="entry name" value="Thioredoxin-like_sf"/>
</dbReference>
<dbReference type="GO" id="GO:0042178">
    <property type="term" value="P:xenobiotic catabolic process"/>
    <property type="evidence" value="ECO:0007669"/>
    <property type="project" value="UniProtKB-ARBA"/>
</dbReference>
<proteinExistence type="inferred from homology"/>
<dbReference type="Gene3D" id="1.20.1050.130">
    <property type="match status" value="1"/>
</dbReference>
<reference evidence="9 10" key="1">
    <citation type="journal article" date="2023" name="BMC Biol.">
        <title>The compact genome of the sponge Oopsacas minuta (Hexactinellida) is lacking key metazoan core genes.</title>
        <authorList>
            <person name="Santini S."/>
            <person name="Schenkelaars Q."/>
            <person name="Jourda C."/>
            <person name="Duchesne M."/>
            <person name="Belahbib H."/>
            <person name="Rocher C."/>
            <person name="Selva M."/>
            <person name="Riesgo A."/>
            <person name="Vervoort M."/>
            <person name="Leys S.P."/>
            <person name="Kodjabachian L."/>
            <person name="Le Bivic A."/>
            <person name="Borchiellini C."/>
            <person name="Claverie J.M."/>
            <person name="Renard E."/>
        </authorList>
    </citation>
    <scope>NUCLEOTIDE SEQUENCE [LARGE SCALE GENOMIC DNA]</scope>
    <source>
        <strain evidence="9">SPO-2</strain>
    </source>
</reference>
<evidence type="ECO:0000313" key="9">
    <source>
        <dbReference type="EMBL" id="KAI6652812.1"/>
    </source>
</evidence>
<dbReference type="SFLD" id="SFLDG00363">
    <property type="entry name" value="AMPS_(cytGST):_Alpha-__Mu-__Pi"/>
    <property type="match status" value="1"/>
</dbReference>
<evidence type="ECO:0000256" key="4">
    <source>
        <dbReference type="ARBA" id="ARBA00012452"/>
    </source>
</evidence>
<dbReference type="PROSITE" id="PS50405">
    <property type="entry name" value="GST_CTER"/>
    <property type="match status" value="1"/>
</dbReference>
<dbReference type="InterPro" id="IPR004046">
    <property type="entry name" value="GST_C"/>
</dbReference>
<feature type="domain" description="GST N-terminal" evidence="7">
    <location>
        <begin position="5"/>
        <end position="92"/>
    </location>
</feature>
<comment type="function">
    <text evidence="1">Conjugation of reduced glutathione to a wide number of exogenous and endogenous hydrophobic electrophiles.</text>
</comment>
<dbReference type="PANTHER" id="PTHR11571:SF222">
    <property type="entry name" value="GLUTATHIONE TRANSFERASE"/>
    <property type="match status" value="1"/>
</dbReference>
<evidence type="ECO:0000313" key="10">
    <source>
        <dbReference type="Proteomes" id="UP001165289"/>
    </source>
</evidence>
<dbReference type="InterPro" id="IPR004045">
    <property type="entry name" value="Glutathione_S-Trfase_N"/>
</dbReference>
<evidence type="ECO:0000259" key="8">
    <source>
        <dbReference type="PROSITE" id="PS50405"/>
    </source>
</evidence>
<comment type="catalytic activity">
    <reaction evidence="6">
        <text>RX + glutathione = an S-substituted glutathione + a halide anion + H(+)</text>
        <dbReference type="Rhea" id="RHEA:16437"/>
        <dbReference type="ChEBI" id="CHEBI:15378"/>
        <dbReference type="ChEBI" id="CHEBI:16042"/>
        <dbReference type="ChEBI" id="CHEBI:17792"/>
        <dbReference type="ChEBI" id="CHEBI:57925"/>
        <dbReference type="ChEBI" id="CHEBI:90779"/>
        <dbReference type="EC" id="2.5.1.18"/>
    </reaction>
</comment>
<dbReference type="GO" id="GO:0006749">
    <property type="term" value="P:glutathione metabolic process"/>
    <property type="evidence" value="ECO:0007669"/>
    <property type="project" value="TreeGrafter"/>
</dbReference>